<proteinExistence type="predicted"/>
<protein>
    <submittedName>
        <fullName evidence="1">Uncharacterized protein</fullName>
    </submittedName>
</protein>
<dbReference type="EMBL" id="MK500573">
    <property type="protein sequence ID" value="QBK92320.1"/>
    <property type="molecule type" value="Genomic_DNA"/>
</dbReference>
<evidence type="ECO:0000313" key="1">
    <source>
        <dbReference type="EMBL" id="QBK92320.1"/>
    </source>
</evidence>
<organism evidence="1">
    <name type="scientific">Pithovirus LCPAC304</name>
    <dbReference type="NCBI Taxonomy" id="2506594"/>
    <lineage>
        <taxon>Viruses</taxon>
        <taxon>Pithoviruses</taxon>
    </lineage>
</organism>
<accession>A0A481ZAX2</accession>
<name>A0A481ZAX2_9VIRU</name>
<reference evidence="1" key="1">
    <citation type="journal article" date="2019" name="MBio">
        <title>Virus Genomes from Deep Sea Sediments Expand the Ocean Megavirome and Support Independent Origins of Viral Gigantism.</title>
        <authorList>
            <person name="Backstrom D."/>
            <person name="Yutin N."/>
            <person name="Jorgensen S.L."/>
            <person name="Dharamshi J."/>
            <person name="Homa F."/>
            <person name="Zaremba-Niedwiedzka K."/>
            <person name="Spang A."/>
            <person name="Wolf Y.I."/>
            <person name="Koonin E.V."/>
            <person name="Ettema T.J."/>
        </authorList>
    </citation>
    <scope>NUCLEOTIDE SEQUENCE</scope>
</reference>
<sequence>MKKMGKRRKCGKCHKPKTTFDIKVKCRPAHEECEANAGTWNLAIFPDPETSTFRPTPNADTEGIFASVTNIVDNHADFTAVGLGNASVGDLFNTIYTLEEPAVVESVVGFTIYWAEVASTKGNWIKFIQTDVCFDDTLTAKVGNVNIVEAGSTAALASAEYEGWAFITQEAL</sequence>
<gene>
    <name evidence="1" type="ORF">LCPAC304_06670</name>
</gene>